<protein>
    <submittedName>
        <fullName evidence="1">Uncharacterized protein</fullName>
    </submittedName>
</protein>
<feature type="non-terminal residue" evidence="1">
    <location>
        <position position="1"/>
    </location>
</feature>
<name>A0ABQ5D2M1_9ASTR</name>
<evidence type="ECO:0000313" key="1">
    <source>
        <dbReference type="EMBL" id="GJT32733.1"/>
    </source>
</evidence>
<evidence type="ECO:0000313" key="2">
    <source>
        <dbReference type="Proteomes" id="UP001151760"/>
    </source>
</evidence>
<reference evidence="1" key="2">
    <citation type="submission" date="2022-01" db="EMBL/GenBank/DDBJ databases">
        <authorList>
            <person name="Yamashiro T."/>
            <person name="Shiraishi A."/>
            <person name="Satake H."/>
            <person name="Nakayama K."/>
        </authorList>
    </citation>
    <scope>NUCLEOTIDE SEQUENCE</scope>
</reference>
<reference evidence="1" key="1">
    <citation type="journal article" date="2022" name="Int. J. Mol. Sci.">
        <title>Draft Genome of Tanacetum Coccineum: Genomic Comparison of Closely Related Tanacetum-Family Plants.</title>
        <authorList>
            <person name="Yamashiro T."/>
            <person name="Shiraishi A."/>
            <person name="Nakayama K."/>
            <person name="Satake H."/>
        </authorList>
    </citation>
    <scope>NUCLEOTIDE SEQUENCE</scope>
</reference>
<dbReference type="EMBL" id="BQNB010014817">
    <property type="protein sequence ID" value="GJT32733.1"/>
    <property type="molecule type" value="Genomic_DNA"/>
</dbReference>
<comment type="caution">
    <text evidence="1">The sequence shown here is derived from an EMBL/GenBank/DDBJ whole genome shotgun (WGS) entry which is preliminary data.</text>
</comment>
<dbReference type="Proteomes" id="UP001151760">
    <property type="component" value="Unassembled WGS sequence"/>
</dbReference>
<accession>A0ABQ5D2M1</accession>
<proteinExistence type="predicted"/>
<sequence length="152" mass="17159">ESGEDKGYPRPNRESQLALPYLISSVHHESAPGSNTLRFITPDVDLENSRLCKDLQHLAYESQIQRVLEPHSVSMVTESQNKKNPKVLTFEGIESSPSVFLGQHTRDPSLHYKFKFSTKHLIHEHETLVDENLEDPLATDSGIRSLGNVDLD</sequence>
<organism evidence="1 2">
    <name type="scientific">Tanacetum coccineum</name>
    <dbReference type="NCBI Taxonomy" id="301880"/>
    <lineage>
        <taxon>Eukaryota</taxon>
        <taxon>Viridiplantae</taxon>
        <taxon>Streptophyta</taxon>
        <taxon>Embryophyta</taxon>
        <taxon>Tracheophyta</taxon>
        <taxon>Spermatophyta</taxon>
        <taxon>Magnoliopsida</taxon>
        <taxon>eudicotyledons</taxon>
        <taxon>Gunneridae</taxon>
        <taxon>Pentapetalae</taxon>
        <taxon>asterids</taxon>
        <taxon>campanulids</taxon>
        <taxon>Asterales</taxon>
        <taxon>Asteraceae</taxon>
        <taxon>Asteroideae</taxon>
        <taxon>Anthemideae</taxon>
        <taxon>Anthemidinae</taxon>
        <taxon>Tanacetum</taxon>
    </lineage>
</organism>
<gene>
    <name evidence="1" type="ORF">Tco_0923152</name>
</gene>
<keyword evidence="2" id="KW-1185">Reference proteome</keyword>